<proteinExistence type="predicted"/>
<keyword evidence="2" id="KW-1185">Reference proteome</keyword>
<dbReference type="AlphaFoldDB" id="A0A0D6P8R4"/>
<dbReference type="RefSeq" id="WP_048861942.1">
    <property type="nucleotide sequence ID" value="NZ_BANB01000433.1"/>
</dbReference>
<evidence type="ECO:0000313" key="2">
    <source>
        <dbReference type="Proteomes" id="UP000032680"/>
    </source>
</evidence>
<name>A0A0D6P8R4_9PROT</name>
<organism evidence="1 2">
    <name type="scientific">Acidisphaera rubrifaciens HS-AP3</name>
    <dbReference type="NCBI Taxonomy" id="1231350"/>
    <lineage>
        <taxon>Bacteria</taxon>
        <taxon>Pseudomonadati</taxon>
        <taxon>Pseudomonadota</taxon>
        <taxon>Alphaproteobacteria</taxon>
        <taxon>Acetobacterales</taxon>
        <taxon>Acetobacteraceae</taxon>
        <taxon>Acidisphaera</taxon>
    </lineage>
</organism>
<evidence type="ECO:0000313" key="1">
    <source>
        <dbReference type="EMBL" id="GAN77731.1"/>
    </source>
</evidence>
<dbReference type="GO" id="GO:0016787">
    <property type="term" value="F:hydrolase activity"/>
    <property type="evidence" value="ECO:0007669"/>
    <property type="project" value="UniProtKB-KW"/>
</dbReference>
<dbReference type="InterPro" id="IPR007709">
    <property type="entry name" value="N-FG_amidohydro"/>
</dbReference>
<sequence length="253" mass="27747">MIAPLLRPDEPHPVRIRPARRDTPFVLACDHAGRRIPAALGTLGLPEAELDRHIAWDIGIAGVGDALAEAIGAPLIEQVYSRLVIDCNRRPGHPTSIPVISERTEIPGNRGITPDEAAARMAAIFTPYHDALAASLAAARSRGPALLVALHSFTPVFKDVARPWHAGVLHFREMRLAGIMLDLLRAEGDLVVGDNEPYQLTGTSDYTVPFHAEERGEPYLELEIRQDLIAEPDGQRAWAARLARLLPLAWSRF</sequence>
<dbReference type="OrthoDB" id="9815326at2"/>
<dbReference type="SUPFAM" id="SSF53187">
    <property type="entry name" value="Zn-dependent exopeptidases"/>
    <property type="match status" value="1"/>
</dbReference>
<dbReference type="EMBL" id="BANB01000433">
    <property type="protein sequence ID" value="GAN77731.1"/>
    <property type="molecule type" value="Genomic_DNA"/>
</dbReference>
<accession>A0A0D6P8R4</accession>
<protein>
    <submittedName>
        <fullName evidence="1">N-formylglutamate amidohydrolase</fullName>
    </submittedName>
</protein>
<keyword evidence="1" id="KW-0378">Hydrolase</keyword>
<dbReference type="InterPro" id="IPR011227">
    <property type="entry name" value="UCP029730"/>
</dbReference>
<reference evidence="1 2" key="1">
    <citation type="submission" date="2012-11" db="EMBL/GenBank/DDBJ databases">
        <title>Whole genome sequence of Acidisphaera rubrifaciens HS-AP3.</title>
        <authorList>
            <person name="Azuma Y."/>
            <person name="Higashiura N."/>
            <person name="Hirakawa H."/>
            <person name="Matsushita K."/>
        </authorList>
    </citation>
    <scope>NUCLEOTIDE SEQUENCE [LARGE SCALE GENOMIC DNA]</scope>
    <source>
        <strain evidence="1 2">HS-AP3</strain>
    </source>
</reference>
<dbReference type="Proteomes" id="UP000032680">
    <property type="component" value="Unassembled WGS sequence"/>
</dbReference>
<gene>
    <name evidence="1" type="ORF">Asru_0433_03</name>
</gene>
<dbReference type="Pfam" id="PF05013">
    <property type="entry name" value="FGase"/>
    <property type="match status" value="1"/>
</dbReference>
<dbReference type="Gene3D" id="3.40.630.40">
    <property type="entry name" value="Zn-dependent exopeptidases"/>
    <property type="match status" value="1"/>
</dbReference>
<comment type="caution">
    <text evidence="1">The sequence shown here is derived from an EMBL/GenBank/DDBJ whole genome shotgun (WGS) entry which is preliminary data.</text>
</comment>
<dbReference type="PIRSF" id="PIRSF029730">
    <property type="entry name" value="UCP029730"/>
    <property type="match status" value="1"/>
</dbReference>